<comment type="similarity">
    <text evidence="7">Belongs to the binding-protein-dependent transport system permease family.</text>
</comment>
<evidence type="ECO:0000256" key="5">
    <source>
        <dbReference type="ARBA" id="ARBA00022989"/>
    </source>
</evidence>
<dbReference type="PROSITE" id="PS50928">
    <property type="entry name" value="ABC_TM1"/>
    <property type="match status" value="1"/>
</dbReference>
<feature type="transmembrane region" description="Helical" evidence="7">
    <location>
        <begin position="236"/>
        <end position="256"/>
    </location>
</feature>
<dbReference type="RefSeq" id="WP_028390003.1">
    <property type="nucleotide sequence ID" value="NZ_JACJHX010000004.1"/>
</dbReference>
<keyword evidence="10" id="KW-1185">Reference proteome</keyword>
<organism evidence="9 10">
    <name type="scientific">Peribacillus huizhouensis</name>
    <dbReference type="NCBI Taxonomy" id="1501239"/>
    <lineage>
        <taxon>Bacteria</taxon>
        <taxon>Bacillati</taxon>
        <taxon>Bacillota</taxon>
        <taxon>Bacilli</taxon>
        <taxon>Bacillales</taxon>
        <taxon>Bacillaceae</taxon>
        <taxon>Peribacillus</taxon>
    </lineage>
</organism>
<dbReference type="Gene3D" id="1.10.3720.10">
    <property type="entry name" value="MetI-like"/>
    <property type="match status" value="1"/>
</dbReference>
<dbReference type="Proteomes" id="UP000626697">
    <property type="component" value="Unassembled WGS sequence"/>
</dbReference>
<evidence type="ECO:0000256" key="4">
    <source>
        <dbReference type="ARBA" id="ARBA00022692"/>
    </source>
</evidence>
<feature type="transmembrane region" description="Helical" evidence="7">
    <location>
        <begin position="25"/>
        <end position="46"/>
    </location>
</feature>
<dbReference type="CDD" id="cd06261">
    <property type="entry name" value="TM_PBP2"/>
    <property type="match status" value="1"/>
</dbReference>
<dbReference type="PANTHER" id="PTHR30151:SF39">
    <property type="entry name" value="ABC TRANSPORTER PERMEASE PROTEIN"/>
    <property type="match status" value="1"/>
</dbReference>
<dbReference type="SUPFAM" id="SSF161098">
    <property type="entry name" value="MetI-like"/>
    <property type="match status" value="1"/>
</dbReference>
<feature type="transmembrane region" description="Helical" evidence="7">
    <location>
        <begin position="190"/>
        <end position="216"/>
    </location>
</feature>
<dbReference type="EMBL" id="JACJHX010000004">
    <property type="protein sequence ID" value="MBA9026404.1"/>
    <property type="molecule type" value="Genomic_DNA"/>
</dbReference>
<dbReference type="InterPro" id="IPR035906">
    <property type="entry name" value="MetI-like_sf"/>
</dbReference>
<evidence type="ECO:0000256" key="6">
    <source>
        <dbReference type="ARBA" id="ARBA00023136"/>
    </source>
</evidence>
<reference evidence="9 10" key="1">
    <citation type="submission" date="2020-08" db="EMBL/GenBank/DDBJ databases">
        <title>Genomic Encyclopedia of Type Strains, Phase IV (KMG-IV): sequencing the most valuable type-strain genomes for metagenomic binning, comparative biology and taxonomic classification.</title>
        <authorList>
            <person name="Goeker M."/>
        </authorList>
    </citation>
    <scope>NUCLEOTIDE SEQUENCE [LARGE SCALE GENOMIC DNA]</scope>
    <source>
        <strain evidence="9 10">DSM 105481</strain>
    </source>
</reference>
<keyword evidence="4 7" id="KW-0812">Transmembrane</keyword>
<keyword evidence="2 7" id="KW-0813">Transport</keyword>
<feature type="transmembrane region" description="Helical" evidence="7">
    <location>
        <begin position="120"/>
        <end position="140"/>
    </location>
</feature>
<evidence type="ECO:0000259" key="8">
    <source>
        <dbReference type="PROSITE" id="PS50928"/>
    </source>
</evidence>
<keyword evidence="6 7" id="KW-0472">Membrane</keyword>
<feature type="transmembrane region" description="Helical" evidence="7">
    <location>
        <begin position="87"/>
        <end position="108"/>
    </location>
</feature>
<comment type="caution">
    <text evidence="9">The sequence shown here is derived from an EMBL/GenBank/DDBJ whole genome shotgun (WGS) entry which is preliminary data.</text>
</comment>
<evidence type="ECO:0000313" key="10">
    <source>
        <dbReference type="Proteomes" id="UP000626697"/>
    </source>
</evidence>
<feature type="transmembrane region" description="Helical" evidence="7">
    <location>
        <begin position="146"/>
        <end position="169"/>
    </location>
</feature>
<accession>A0ABR6CN32</accession>
<name>A0ABR6CN32_9BACI</name>
<evidence type="ECO:0000256" key="3">
    <source>
        <dbReference type="ARBA" id="ARBA00022475"/>
    </source>
</evidence>
<evidence type="ECO:0000313" key="9">
    <source>
        <dbReference type="EMBL" id="MBA9026404.1"/>
    </source>
</evidence>
<evidence type="ECO:0000256" key="7">
    <source>
        <dbReference type="RuleBase" id="RU363032"/>
    </source>
</evidence>
<dbReference type="Pfam" id="PF00528">
    <property type="entry name" value="BPD_transp_1"/>
    <property type="match status" value="1"/>
</dbReference>
<keyword evidence="3" id="KW-1003">Cell membrane</keyword>
<evidence type="ECO:0000256" key="2">
    <source>
        <dbReference type="ARBA" id="ARBA00022448"/>
    </source>
</evidence>
<gene>
    <name evidence="9" type="ORF">HNP81_001689</name>
</gene>
<protein>
    <submittedName>
        <fullName evidence="9">Sulfonate transport system permease protein</fullName>
    </submittedName>
</protein>
<keyword evidence="5 7" id="KW-1133">Transmembrane helix</keyword>
<feature type="domain" description="ABC transmembrane type-1" evidence="8">
    <location>
        <begin position="76"/>
        <end position="260"/>
    </location>
</feature>
<sequence length="278" mass="30416">MSGKTNAVSSRLPVKTKKGFQLNQTVKTVALGSIIPVLLIIIWEYLSNIGVFPQHLLPAPTSIFYMILNMAGEGTLWSHMGITLYRLFLGFIIGVAAALILGAAVGYMKIVESLFDPLIQAFRSIPSLAWVPLFILWMGIGESSKVVLIAVGVFFPVYLNIVSGIQGVDRKLIEIGKIYNFNSFQLIRKIILPASLPSFLVGIRSGLGLGWMFVVAAELMGASKGIGYLLVYGQNIYSPDLIISSIVLFAILGKITDALLKNLESKSLHWRDTIEKKA</sequence>
<proteinExistence type="inferred from homology"/>
<dbReference type="PANTHER" id="PTHR30151">
    <property type="entry name" value="ALKANE SULFONATE ABC TRANSPORTER-RELATED, MEMBRANE SUBUNIT"/>
    <property type="match status" value="1"/>
</dbReference>
<dbReference type="InterPro" id="IPR000515">
    <property type="entry name" value="MetI-like"/>
</dbReference>
<evidence type="ECO:0000256" key="1">
    <source>
        <dbReference type="ARBA" id="ARBA00004651"/>
    </source>
</evidence>
<comment type="subcellular location">
    <subcellularLocation>
        <location evidence="1 7">Cell membrane</location>
        <topology evidence="1 7">Multi-pass membrane protein</topology>
    </subcellularLocation>
</comment>